<dbReference type="OrthoDB" id="10255539at2759"/>
<gene>
    <name evidence="15" type="ORF">OSTQU699_LOCUS2634</name>
</gene>
<dbReference type="Gene3D" id="3.40.50.300">
    <property type="entry name" value="P-loop containing nucleotide triphosphate hydrolases"/>
    <property type="match status" value="2"/>
</dbReference>
<evidence type="ECO:0000256" key="6">
    <source>
        <dbReference type="ARBA" id="ARBA00022840"/>
    </source>
</evidence>
<dbReference type="Gene3D" id="1.20.1060.20">
    <property type="match status" value="1"/>
</dbReference>
<evidence type="ECO:0000256" key="13">
    <source>
        <dbReference type="SAM" id="MobiDB-lite"/>
    </source>
</evidence>
<keyword evidence="4" id="KW-0547">Nucleotide-binding</keyword>
<evidence type="ECO:0000256" key="10">
    <source>
        <dbReference type="ARBA" id="ARBA00023306"/>
    </source>
</evidence>
<dbReference type="GO" id="GO:0005634">
    <property type="term" value="C:nucleus"/>
    <property type="evidence" value="ECO:0007669"/>
    <property type="project" value="UniProtKB-SubCell"/>
</dbReference>
<dbReference type="SUPFAM" id="SSF75553">
    <property type="entry name" value="Smc hinge domain"/>
    <property type="match status" value="1"/>
</dbReference>
<protein>
    <recommendedName>
        <fullName evidence="11">Structural maintenance of chromosomes protein</fullName>
    </recommendedName>
</protein>
<evidence type="ECO:0000256" key="2">
    <source>
        <dbReference type="ARBA" id="ARBA00005231"/>
    </source>
</evidence>
<dbReference type="Proteomes" id="UP000708148">
    <property type="component" value="Unassembled WGS sequence"/>
</dbReference>
<dbReference type="Pfam" id="PF06470">
    <property type="entry name" value="SMC_hinge"/>
    <property type="match status" value="1"/>
</dbReference>
<feature type="region of interest" description="Disordered" evidence="13">
    <location>
        <begin position="1167"/>
        <end position="1193"/>
    </location>
</feature>
<evidence type="ECO:0000256" key="11">
    <source>
        <dbReference type="PIRNR" id="PIRNR005719"/>
    </source>
</evidence>
<dbReference type="InterPro" id="IPR036277">
    <property type="entry name" value="SMC_hinge_sf"/>
</dbReference>
<evidence type="ECO:0000256" key="4">
    <source>
        <dbReference type="ARBA" id="ARBA00022741"/>
    </source>
</evidence>
<feature type="region of interest" description="Disordered" evidence="13">
    <location>
        <begin position="806"/>
        <end position="828"/>
    </location>
</feature>
<evidence type="ECO:0000259" key="14">
    <source>
        <dbReference type="SMART" id="SM00968"/>
    </source>
</evidence>
<keyword evidence="8" id="KW-0226">DNA condensation</keyword>
<evidence type="ECO:0000256" key="7">
    <source>
        <dbReference type="ARBA" id="ARBA00023054"/>
    </source>
</evidence>
<dbReference type="GO" id="GO:0051301">
    <property type="term" value="P:cell division"/>
    <property type="evidence" value="ECO:0007669"/>
    <property type="project" value="UniProtKB-KW"/>
</dbReference>
<dbReference type="GO" id="GO:0005694">
    <property type="term" value="C:chromosome"/>
    <property type="evidence" value="ECO:0007669"/>
    <property type="project" value="InterPro"/>
</dbReference>
<dbReference type="InterPro" id="IPR003395">
    <property type="entry name" value="RecF/RecN/SMC_N"/>
</dbReference>
<organism evidence="15 16">
    <name type="scientific">Ostreobium quekettii</name>
    <dbReference type="NCBI Taxonomy" id="121088"/>
    <lineage>
        <taxon>Eukaryota</taxon>
        <taxon>Viridiplantae</taxon>
        <taxon>Chlorophyta</taxon>
        <taxon>core chlorophytes</taxon>
        <taxon>Ulvophyceae</taxon>
        <taxon>TCBD clade</taxon>
        <taxon>Bryopsidales</taxon>
        <taxon>Ostreobineae</taxon>
        <taxon>Ostreobiaceae</taxon>
        <taxon>Ostreobium</taxon>
    </lineage>
</organism>
<dbReference type="Gene3D" id="3.30.70.1620">
    <property type="match status" value="1"/>
</dbReference>
<feature type="coiled-coil region" evidence="12">
    <location>
        <begin position="412"/>
        <end position="439"/>
    </location>
</feature>
<dbReference type="SMART" id="SM00968">
    <property type="entry name" value="SMC_hinge"/>
    <property type="match status" value="1"/>
</dbReference>
<keyword evidence="9 11" id="KW-0539">Nucleus</keyword>
<evidence type="ECO:0000256" key="8">
    <source>
        <dbReference type="ARBA" id="ARBA00023067"/>
    </source>
</evidence>
<keyword evidence="16" id="KW-1185">Reference proteome</keyword>
<feature type="coiled-coil region" evidence="12">
    <location>
        <begin position="964"/>
        <end position="1023"/>
    </location>
</feature>
<dbReference type="GO" id="GO:0030261">
    <property type="term" value="P:chromosome condensation"/>
    <property type="evidence" value="ECO:0007669"/>
    <property type="project" value="UniProtKB-KW"/>
</dbReference>
<dbReference type="InterPro" id="IPR027120">
    <property type="entry name" value="Smc2_ABC"/>
</dbReference>
<keyword evidence="6" id="KW-0067">ATP-binding</keyword>
<keyword evidence="10" id="KW-0131">Cell cycle</keyword>
<dbReference type="InterPro" id="IPR027417">
    <property type="entry name" value="P-loop_NTPase"/>
</dbReference>
<dbReference type="GO" id="GO:0016887">
    <property type="term" value="F:ATP hydrolysis activity"/>
    <property type="evidence" value="ECO:0007669"/>
    <property type="project" value="InterPro"/>
</dbReference>
<dbReference type="AlphaFoldDB" id="A0A8S1IQ69"/>
<dbReference type="CDD" id="cd03273">
    <property type="entry name" value="ABC_SMC2_euk"/>
    <property type="match status" value="1"/>
</dbReference>
<dbReference type="SUPFAM" id="SSF52540">
    <property type="entry name" value="P-loop containing nucleoside triphosphate hydrolases"/>
    <property type="match status" value="1"/>
</dbReference>
<dbReference type="InterPro" id="IPR010935">
    <property type="entry name" value="SMC_hinge"/>
</dbReference>
<dbReference type="PIRSF" id="PIRSF005719">
    <property type="entry name" value="SMC"/>
    <property type="match status" value="1"/>
</dbReference>
<accession>A0A8S1IQ69</accession>
<dbReference type="EMBL" id="CAJHUC010000634">
    <property type="protein sequence ID" value="CAD7697273.1"/>
    <property type="molecule type" value="Genomic_DNA"/>
</dbReference>
<dbReference type="FunFam" id="3.40.50.300:FF:000385">
    <property type="entry name" value="Structural maintenance of chromosomes 2"/>
    <property type="match status" value="1"/>
</dbReference>
<name>A0A8S1IQ69_9CHLO</name>
<keyword evidence="5" id="KW-0498">Mitosis</keyword>
<evidence type="ECO:0000256" key="3">
    <source>
        <dbReference type="ARBA" id="ARBA00022618"/>
    </source>
</evidence>
<dbReference type="Pfam" id="PF02463">
    <property type="entry name" value="SMC_N"/>
    <property type="match status" value="1"/>
</dbReference>
<evidence type="ECO:0000256" key="12">
    <source>
        <dbReference type="SAM" id="Coils"/>
    </source>
</evidence>
<evidence type="ECO:0000256" key="5">
    <source>
        <dbReference type="ARBA" id="ARBA00022776"/>
    </source>
</evidence>
<comment type="subcellular location">
    <subcellularLocation>
        <location evidence="1 11">Nucleus</location>
    </subcellularLocation>
</comment>
<reference evidence="15" key="1">
    <citation type="submission" date="2020-12" db="EMBL/GenBank/DDBJ databases">
        <authorList>
            <person name="Iha C."/>
        </authorList>
    </citation>
    <scope>NUCLEOTIDE SEQUENCE</scope>
</reference>
<sequence>MHIKDLVIDGFKSYAERVAVQAFDPHFNAITGLNGTGKSNILDAICFAMGISNLSQVRASNLQELVYKNGQAGVTHATVSITFDNRNKGSSPTGYADKDTITVSRQVIIGGRNVFKINGHKATPSAVQDLFRSVRLNINNPHFLIMQGRITKVLNMKPPEILAMLEEAAGTKLYEEKKDRAVKTMDKRDAKLREIDDVLQMDLQPNLEKLRKERDDYLACINAKKNVTSLQRFCVAYEFRNCEEQEKSGVLKRQELQDQKNALDDEKSSVQDSLNEREAAIKQLIFERDRRGAGELKELQANVDEFSKRLVQVTTAASSKLELLQADRGSRDQIEVALEELNEDRIEAMVREVATKAEEANEAETAGLQALEGAKNELKGAEAGDLRDASNRSLNKQLADARTRQVEVEGNVKIAENKIEAIRKVLEDQEQLLSTKKDEAGALKRPLEMAHAAVTEAVTAMQALNFDDEAHTNLEAAKDQRGLQVRRCRQAVDEAASRLPDLDVRYNDPHPGFDRSSVKGTVARLVRVHDPTTVTAVEVAAEGRLFNLVVQNVHTAKAILKKGQLKKTVTFIPLDQIRYREPTQRMLSEVKRIAGHNAKPAIECIAYDRSVEAAMKYAFENTLICKDADTAKSLAFNPQIGMRCVTLEGDLYTPTGTLRGGSRNTRTSVLARLQQLQDAERELQHQEQLLSQAKEEWSKNAALSEHYQRLQQDLQVKKKRFDLLESQYKISEAHQLEQHVANSREDLQQAQTSLQEARQSLSDVKQLQKDLEEKVATFETNPVQLIKAAQGKLKRAKAQHEELKKTAQKRGNELQAAVAKKEGADVERHELRQQLVEAEAKLKDLEQDVSQLQQDAAQLQNQHDAACAELQRKGAELSGCEEQIVQLKAEKEQLNSRLTAINIEKQREAQGLKAVEDKIRLASNRAHELMQEYKWIATERRHFGAPGSQYDWYSTDPKKKLAEMKEAQRTVQQLDKKVNKAALTMFERMHNEVEQLVEKRRIVEADKAKIAEVIAQLDEKKQEAVQATWQKVNQEFGNIFSTLLPGTSAKLDAPPGMSFLEGLQIKVAFGNVWKESLSELSGGQKSLLALSLMLAMLLFKPAPIYILDEVDSALDLSHTQNVGFMIKRFFPQSQFLIVSHKDGMFNNANVIFRTHFVDGASSVARTVPQRRRRSSGGGASRRATLGKENIAQN</sequence>
<feature type="compositionally biased region" description="Basic and acidic residues" evidence="13">
    <location>
        <begin position="819"/>
        <end position="828"/>
    </location>
</feature>
<dbReference type="GO" id="GO:0005524">
    <property type="term" value="F:ATP binding"/>
    <property type="evidence" value="ECO:0007669"/>
    <property type="project" value="UniProtKB-KW"/>
</dbReference>
<evidence type="ECO:0000256" key="1">
    <source>
        <dbReference type="ARBA" id="ARBA00004123"/>
    </source>
</evidence>
<feature type="coiled-coil region" evidence="12">
    <location>
        <begin position="253"/>
        <end position="366"/>
    </location>
</feature>
<keyword evidence="7 12" id="KW-0175">Coiled coil</keyword>
<proteinExistence type="inferred from homology"/>
<feature type="domain" description="SMC hinge" evidence="14">
    <location>
        <begin position="516"/>
        <end position="635"/>
    </location>
</feature>
<evidence type="ECO:0000256" key="9">
    <source>
        <dbReference type="ARBA" id="ARBA00023242"/>
    </source>
</evidence>
<dbReference type="InterPro" id="IPR024704">
    <property type="entry name" value="SMC"/>
</dbReference>
<dbReference type="PANTHER" id="PTHR43977">
    <property type="entry name" value="STRUCTURAL MAINTENANCE OF CHROMOSOMES PROTEIN 3"/>
    <property type="match status" value="1"/>
</dbReference>
<evidence type="ECO:0000313" key="15">
    <source>
        <dbReference type="EMBL" id="CAD7697273.1"/>
    </source>
</evidence>
<comment type="caution">
    <text evidence="15">The sequence shown here is derived from an EMBL/GenBank/DDBJ whole genome shotgun (WGS) entry which is preliminary data.</text>
</comment>
<keyword evidence="3" id="KW-0132">Cell division</keyword>
<evidence type="ECO:0000313" key="16">
    <source>
        <dbReference type="Proteomes" id="UP000708148"/>
    </source>
</evidence>
<comment type="similarity">
    <text evidence="2">Belongs to the SMC family. SMC2 subfamily.</text>
</comment>